<reference evidence="3" key="1">
    <citation type="journal article" date="2014" name="Int. J. Syst. Evol. Microbiol.">
        <title>Complete genome sequence of Corynebacterium casei LMG S-19264T (=DSM 44701T), isolated from a smear-ripened cheese.</title>
        <authorList>
            <consortium name="US DOE Joint Genome Institute (JGI-PGF)"/>
            <person name="Walter F."/>
            <person name="Albersmeier A."/>
            <person name="Kalinowski J."/>
            <person name="Ruckert C."/>
        </authorList>
    </citation>
    <scope>NUCLEOTIDE SEQUENCE</scope>
    <source>
        <strain evidence="3">CGMCC 1.12921</strain>
    </source>
</reference>
<dbReference type="Gene3D" id="3.30.420.40">
    <property type="match status" value="1"/>
</dbReference>
<keyword evidence="4" id="KW-1185">Reference proteome</keyword>
<accession>A0A8J2Y7F3</accession>
<reference evidence="3" key="2">
    <citation type="submission" date="2020-09" db="EMBL/GenBank/DDBJ databases">
        <authorList>
            <person name="Sun Q."/>
            <person name="Zhou Y."/>
        </authorList>
    </citation>
    <scope>NUCLEOTIDE SEQUENCE</scope>
    <source>
        <strain evidence="3">CGMCC 1.12921</strain>
    </source>
</reference>
<dbReference type="InterPro" id="IPR003695">
    <property type="entry name" value="Ppx_GppA_N"/>
</dbReference>
<dbReference type="InterPro" id="IPR050273">
    <property type="entry name" value="GppA/Ppx_hydrolase"/>
</dbReference>
<evidence type="ECO:0000259" key="1">
    <source>
        <dbReference type="Pfam" id="PF02541"/>
    </source>
</evidence>
<sequence length="512" mass="56411">MILKAADQTRTQFRHWHRRAVIDIGSNSVRMVVYGGPDRTPVSIFNEKTLCGLGRRDMDTGALREDAMEEALMTLARFKAVLARYGDPDLTVFATAASREASNGPDFIARIEELGFQPEVISGEEEARFAALGVLSGDPGAVDCEPDRPHLCGDMGGGSLELTRFTDNFDEPLGERISLPLGPLRLMAECGPKVSDAVSFAEDRLAENSWLTETRTGDLHAVGGAWRAIAKVHMARRNYPLQVLHHYVMSRDDTIEICELLEHQSAAALENIPGVQKKRIDVLPHAAMVMKVVMTMTRAQRLVVSSSGVREGVLFDKLPMDVRRRDPLIELAEEYALRYCPDPAFGETAFAMTHDLWPDESGQERRLRQAACLLSDVAALHHPDMRADQACDMALRSPFVGIDHPYRVALAMALYQRHKSKPSSMPEAHVPIQLVGEELQKRATGIGLMLRFAADFSPKSAEGLEGCTLAQVDEKLVFAAPESHAGLMGELASKRLETLASFLGKQAVVEFV</sequence>
<dbReference type="RefSeq" id="WP_188159952.1">
    <property type="nucleotide sequence ID" value="NZ_BMGH01000001.1"/>
</dbReference>
<dbReference type="Gene3D" id="3.30.420.150">
    <property type="entry name" value="Exopolyphosphatase. Domain 2"/>
    <property type="match status" value="1"/>
</dbReference>
<feature type="domain" description="Exopolyphosphatase C-terminal" evidence="2">
    <location>
        <begin position="359"/>
        <end position="507"/>
    </location>
</feature>
<evidence type="ECO:0000259" key="2">
    <source>
        <dbReference type="Pfam" id="PF21697"/>
    </source>
</evidence>
<evidence type="ECO:0000313" key="4">
    <source>
        <dbReference type="Proteomes" id="UP000613582"/>
    </source>
</evidence>
<evidence type="ECO:0000313" key="3">
    <source>
        <dbReference type="EMBL" id="GGD01068.1"/>
    </source>
</evidence>
<comment type="caution">
    <text evidence="3">The sequence shown here is derived from an EMBL/GenBank/DDBJ whole genome shotgun (WGS) entry which is preliminary data.</text>
</comment>
<dbReference type="Proteomes" id="UP000613582">
    <property type="component" value="Unassembled WGS sequence"/>
</dbReference>
<proteinExistence type="predicted"/>
<dbReference type="EMBL" id="BMGH01000001">
    <property type="protein sequence ID" value="GGD01068.1"/>
    <property type="molecule type" value="Genomic_DNA"/>
</dbReference>
<dbReference type="Gene3D" id="1.10.3210.10">
    <property type="entry name" value="Hypothetical protein af1432"/>
    <property type="match status" value="1"/>
</dbReference>
<feature type="domain" description="Ppx/GppA phosphatase N-terminal" evidence="1">
    <location>
        <begin position="43"/>
        <end position="319"/>
    </location>
</feature>
<dbReference type="Pfam" id="PF02541">
    <property type="entry name" value="Ppx-GppA"/>
    <property type="match status" value="1"/>
</dbReference>
<dbReference type="Pfam" id="PF21697">
    <property type="entry name" value="Ppx_C"/>
    <property type="match status" value="1"/>
</dbReference>
<dbReference type="PANTHER" id="PTHR30005">
    <property type="entry name" value="EXOPOLYPHOSPHATASE"/>
    <property type="match status" value="1"/>
</dbReference>
<dbReference type="AlphaFoldDB" id="A0A8J2Y7F3"/>
<dbReference type="CDD" id="cd24052">
    <property type="entry name" value="ASKHA_NBD_HpPPX-GppA-like"/>
    <property type="match status" value="1"/>
</dbReference>
<dbReference type="PANTHER" id="PTHR30005:SF0">
    <property type="entry name" value="RETROGRADE REGULATION PROTEIN 2"/>
    <property type="match status" value="1"/>
</dbReference>
<dbReference type="SUPFAM" id="SSF109604">
    <property type="entry name" value="HD-domain/PDEase-like"/>
    <property type="match status" value="1"/>
</dbReference>
<protein>
    <submittedName>
        <fullName evidence="3">Exopolyphosphatase</fullName>
    </submittedName>
</protein>
<name>A0A8J2Y7F3_9PROT</name>
<dbReference type="InterPro" id="IPR043129">
    <property type="entry name" value="ATPase_NBD"/>
</dbReference>
<dbReference type="SUPFAM" id="SSF53067">
    <property type="entry name" value="Actin-like ATPase domain"/>
    <property type="match status" value="2"/>
</dbReference>
<dbReference type="GO" id="GO:0016462">
    <property type="term" value="F:pyrophosphatase activity"/>
    <property type="evidence" value="ECO:0007669"/>
    <property type="project" value="TreeGrafter"/>
</dbReference>
<dbReference type="InterPro" id="IPR048951">
    <property type="entry name" value="Ppx_C"/>
</dbReference>
<gene>
    <name evidence="3" type="ORF">GCM10011342_07570</name>
</gene>
<organism evidence="3 4">
    <name type="scientific">Aquisalinus flavus</name>
    <dbReference type="NCBI Taxonomy" id="1526572"/>
    <lineage>
        <taxon>Bacteria</taxon>
        <taxon>Pseudomonadati</taxon>
        <taxon>Pseudomonadota</taxon>
        <taxon>Alphaproteobacteria</taxon>
        <taxon>Parvularculales</taxon>
        <taxon>Parvularculaceae</taxon>
        <taxon>Aquisalinus</taxon>
    </lineage>
</organism>